<dbReference type="PRINTS" id="PR00878">
    <property type="entry name" value="CHOLNESTRASE"/>
</dbReference>
<protein>
    <submittedName>
        <fullName evidence="5">Carboxylesterase family protein</fullName>
    </submittedName>
</protein>
<dbReference type="InterPro" id="IPR000997">
    <property type="entry name" value="Cholinesterase"/>
</dbReference>
<evidence type="ECO:0000256" key="3">
    <source>
        <dbReference type="ARBA" id="ARBA00023157"/>
    </source>
</evidence>
<proteinExistence type="inferred from homology"/>
<name>A0ABS9TTB9_9PSEU</name>
<evidence type="ECO:0000259" key="4">
    <source>
        <dbReference type="Pfam" id="PF00135"/>
    </source>
</evidence>
<evidence type="ECO:0000313" key="6">
    <source>
        <dbReference type="Proteomes" id="UP001299970"/>
    </source>
</evidence>
<evidence type="ECO:0000313" key="5">
    <source>
        <dbReference type="EMBL" id="MCH6171790.1"/>
    </source>
</evidence>
<dbReference type="Gene3D" id="3.40.50.1820">
    <property type="entry name" value="alpha/beta hydrolase"/>
    <property type="match status" value="1"/>
</dbReference>
<evidence type="ECO:0000256" key="2">
    <source>
        <dbReference type="ARBA" id="ARBA00022801"/>
    </source>
</evidence>
<organism evidence="5 6">
    <name type="scientific">Pseudonocardia alaniniphila</name>
    <dbReference type="NCBI Taxonomy" id="75291"/>
    <lineage>
        <taxon>Bacteria</taxon>
        <taxon>Bacillati</taxon>
        <taxon>Actinomycetota</taxon>
        <taxon>Actinomycetes</taxon>
        <taxon>Pseudonocardiales</taxon>
        <taxon>Pseudonocardiaceae</taxon>
        <taxon>Pseudonocardia</taxon>
    </lineage>
</organism>
<comment type="similarity">
    <text evidence="1">Belongs to the type-B carboxylesterase/lipase family.</text>
</comment>
<accession>A0ABS9TTB9</accession>
<keyword evidence="6" id="KW-1185">Reference proteome</keyword>
<dbReference type="PANTHER" id="PTHR43918">
    <property type="entry name" value="ACETYLCHOLINESTERASE"/>
    <property type="match status" value="1"/>
</dbReference>
<feature type="domain" description="Carboxylesterase type B" evidence="4">
    <location>
        <begin position="5"/>
        <end position="475"/>
    </location>
</feature>
<gene>
    <name evidence="5" type="ORF">MMF94_39410</name>
</gene>
<dbReference type="InterPro" id="IPR029058">
    <property type="entry name" value="AB_hydrolase_fold"/>
</dbReference>
<dbReference type="RefSeq" id="WP_241042596.1">
    <property type="nucleotide sequence ID" value="NZ_BAAAJF010000041.1"/>
</dbReference>
<comment type="caution">
    <text evidence="5">The sequence shown here is derived from an EMBL/GenBank/DDBJ whole genome shotgun (WGS) entry which is preliminary data.</text>
</comment>
<dbReference type="PANTHER" id="PTHR43918:SF4">
    <property type="entry name" value="CARBOXYLIC ESTER HYDROLASE"/>
    <property type="match status" value="1"/>
</dbReference>
<dbReference type="InterPro" id="IPR002018">
    <property type="entry name" value="CarbesteraseB"/>
</dbReference>
<sequence length="509" mass="54168">MTDTEPTARTTAGVVRGRTEDGVQVFRGVPYARPPIGERRWLPAEPAIPWSGVRDASADGPVCPQPGRGPVPSLLGYTIDPAAMSEDCLTLTVWTPGADDRRRPVVVWIHGGGFLTGAGSLPLYSGASPARHGDVVVVAINYRVGPFGYLDCHPGDRSAGNRGLTDQALALQWVADNVAAFGGDPGNVTAVGQSGGAWSILTLLGMPDAPALRRAILQSPPLGSPMRTADDEAGIRELYRSVLGVGDDAAVRALPASALIAAVPEMIGRTAEWGRYLPVFQPHVDGRYLHASVWDDVPTHSPHTEIMIGWTSREFAFFFGREPKPEDVPPSRLVERMRWSFGDAADKALDRYRDLYRTDSVQELLTCYAGDEMFRIPCLDRAAALSAGGLPVHAYEFGLSLSGSTEVFGGAHCLEIPFVFGTFDAMRLGDAVLTRDVDADTARTATGAMRSAWLAYARDGDPAVGATAGWAPFSAGAPNGMVFCEQGVVAAPTGNLGASLRAVWDELRA</sequence>
<dbReference type="Proteomes" id="UP001299970">
    <property type="component" value="Unassembled WGS sequence"/>
</dbReference>
<keyword evidence="3" id="KW-1015">Disulfide bond</keyword>
<dbReference type="SUPFAM" id="SSF53474">
    <property type="entry name" value="alpha/beta-Hydrolases"/>
    <property type="match status" value="1"/>
</dbReference>
<dbReference type="EMBL" id="JAKXMK010000049">
    <property type="protein sequence ID" value="MCH6171790.1"/>
    <property type="molecule type" value="Genomic_DNA"/>
</dbReference>
<keyword evidence="2" id="KW-0378">Hydrolase</keyword>
<dbReference type="InterPro" id="IPR050654">
    <property type="entry name" value="AChE-related_enzymes"/>
</dbReference>
<reference evidence="5 6" key="1">
    <citation type="submission" date="2022-03" db="EMBL/GenBank/DDBJ databases">
        <title>Pseudonocardia alaer sp. nov., a novel actinomycete isolated from reed forest soil.</title>
        <authorList>
            <person name="Wang L."/>
        </authorList>
    </citation>
    <scope>NUCLEOTIDE SEQUENCE [LARGE SCALE GENOMIC DNA]</scope>
    <source>
        <strain evidence="5 6">Y-16303</strain>
    </source>
</reference>
<dbReference type="Pfam" id="PF00135">
    <property type="entry name" value="COesterase"/>
    <property type="match status" value="1"/>
</dbReference>
<evidence type="ECO:0000256" key="1">
    <source>
        <dbReference type="ARBA" id="ARBA00005964"/>
    </source>
</evidence>